<dbReference type="GO" id="GO:0015205">
    <property type="term" value="F:nucleobase transmembrane transporter activity"/>
    <property type="evidence" value="ECO:0007669"/>
    <property type="project" value="TreeGrafter"/>
</dbReference>
<feature type="transmembrane region" description="Helical" evidence="6">
    <location>
        <begin position="147"/>
        <end position="169"/>
    </location>
</feature>
<keyword evidence="4 6" id="KW-1133">Transmembrane helix</keyword>
<accession>A0A9W6YQS5</accession>
<proteinExistence type="inferred from homology"/>
<evidence type="ECO:0000256" key="3">
    <source>
        <dbReference type="ARBA" id="ARBA00022692"/>
    </source>
</evidence>
<evidence type="ECO:0000256" key="6">
    <source>
        <dbReference type="SAM" id="Phobius"/>
    </source>
</evidence>
<evidence type="ECO:0000313" key="8">
    <source>
        <dbReference type="Proteomes" id="UP001165063"/>
    </source>
</evidence>
<feature type="transmembrane region" description="Helical" evidence="6">
    <location>
        <begin position="231"/>
        <end position="252"/>
    </location>
</feature>
<name>A0A9W6YQS5_AMBMO</name>
<dbReference type="Pfam" id="PF02133">
    <property type="entry name" value="Transp_cyt_pur"/>
    <property type="match status" value="1"/>
</dbReference>
<dbReference type="Proteomes" id="UP001165063">
    <property type="component" value="Unassembled WGS sequence"/>
</dbReference>
<evidence type="ECO:0000256" key="5">
    <source>
        <dbReference type="ARBA" id="ARBA00023136"/>
    </source>
</evidence>
<dbReference type="OrthoDB" id="2018619at2759"/>
<feature type="transmembrane region" description="Helical" evidence="6">
    <location>
        <begin position="108"/>
        <end position="135"/>
    </location>
</feature>
<gene>
    <name evidence="7" type="ORF">Amon01_000301500</name>
</gene>
<comment type="subcellular location">
    <subcellularLocation>
        <location evidence="1">Membrane</location>
        <topology evidence="1">Multi-pass membrane protein</topology>
    </subcellularLocation>
</comment>
<dbReference type="AlphaFoldDB" id="A0A9W6YQS5"/>
<organism evidence="7 8">
    <name type="scientific">Ambrosiozyma monospora</name>
    <name type="common">Yeast</name>
    <name type="synonym">Endomycopsis monosporus</name>
    <dbReference type="NCBI Taxonomy" id="43982"/>
    <lineage>
        <taxon>Eukaryota</taxon>
        <taxon>Fungi</taxon>
        <taxon>Dikarya</taxon>
        <taxon>Ascomycota</taxon>
        <taxon>Saccharomycotina</taxon>
        <taxon>Pichiomycetes</taxon>
        <taxon>Pichiales</taxon>
        <taxon>Pichiaceae</taxon>
        <taxon>Ambrosiozyma</taxon>
    </lineage>
</organism>
<dbReference type="PANTHER" id="PTHR30618">
    <property type="entry name" value="NCS1 FAMILY PURINE/PYRIMIDINE TRANSPORTER"/>
    <property type="match status" value="1"/>
</dbReference>
<feature type="transmembrane region" description="Helical" evidence="6">
    <location>
        <begin position="306"/>
        <end position="329"/>
    </location>
</feature>
<evidence type="ECO:0000313" key="7">
    <source>
        <dbReference type="EMBL" id="GMG24901.1"/>
    </source>
</evidence>
<evidence type="ECO:0000256" key="2">
    <source>
        <dbReference type="ARBA" id="ARBA00008974"/>
    </source>
</evidence>
<feature type="transmembrane region" description="Helical" evidence="6">
    <location>
        <begin position="272"/>
        <end position="294"/>
    </location>
</feature>
<sequence length="350" mass="39784">MSTTSEKKLDNVANVEVYRDEVESINQTSTSSHHESKIRKWLKWLEIDGMDGLSTKELFLYNYDLRPVESKRRTWRWYNYCTFWIADSFNINTWQIAATGVQAGLSWWVVWITVWLGYFFCGCFVTIAARVGTYYHISFPVAARSSFGIYGAIWPVFNRIVMACIWFGVQSEIGGNCVQLMLEAIFGQDLKDRIPDHVKGSLTSYRVLCFFLFWLFQLPFIWLHPHQVRHLFTVKAIICPIAGFTFLIWTLVKADGGGPVIHQGSTISGSEFGWAFVNSTMNSLANFATLIVNAPDFSRMAHNEKAAVWSQFISLPVCFSITCLIGILVSSAKVPEVVSSYCLLVLPLLN</sequence>
<keyword evidence="3 6" id="KW-0812">Transmembrane</keyword>
<dbReference type="EMBL" id="BSXU01001200">
    <property type="protein sequence ID" value="GMG24901.1"/>
    <property type="molecule type" value="Genomic_DNA"/>
</dbReference>
<dbReference type="InterPro" id="IPR001248">
    <property type="entry name" value="Pur-cyt_permease"/>
</dbReference>
<feature type="transmembrane region" description="Helical" evidence="6">
    <location>
        <begin position="77"/>
        <end position="96"/>
    </location>
</feature>
<dbReference type="PANTHER" id="PTHR30618:SF2">
    <property type="entry name" value="ALLANTOIN PERMEASE-RELATED"/>
    <property type="match status" value="1"/>
</dbReference>
<feature type="transmembrane region" description="Helical" evidence="6">
    <location>
        <begin position="205"/>
        <end position="224"/>
    </location>
</feature>
<reference evidence="7" key="1">
    <citation type="submission" date="2023-04" db="EMBL/GenBank/DDBJ databases">
        <title>Ambrosiozyma monospora NBRC 1965.</title>
        <authorList>
            <person name="Ichikawa N."/>
            <person name="Sato H."/>
            <person name="Tonouchi N."/>
        </authorList>
    </citation>
    <scope>NUCLEOTIDE SEQUENCE</scope>
    <source>
        <strain evidence="7">NBRC 1965</strain>
    </source>
</reference>
<keyword evidence="8" id="KW-1185">Reference proteome</keyword>
<dbReference type="Gene3D" id="1.10.4160.10">
    <property type="entry name" value="Hydantoin permease"/>
    <property type="match status" value="1"/>
</dbReference>
<keyword evidence="5 6" id="KW-0472">Membrane</keyword>
<dbReference type="InterPro" id="IPR045225">
    <property type="entry name" value="Uracil/uridine/allantoin_perm"/>
</dbReference>
<dbReference type="GO" id="GO:0005886">
    <property type="term" value="C:plasma membrane"/>
    <property type="evidence" value="ECO:0007669"/>
    <property type="project" value="TreeGrafter"/>
</dbReference>
<protein>
    <submittedName>
        <fullName evidence="7">Unnamed protein product</fullName>
    </submittedName>
</protein>
<comment type="similarity">
    <text evidence="2">Belongs to the purine-cytosine permease (2.A.39) family.</text>
</comment>
<evidence type="ECO:0000256" key="1">
    <source>
        <dbReference type="ARBA" id="ARBA00004141"/>
    </source>
</evidence>
<evidence type="ECO:0000256" key="4">
    <source>
        <dbReference type="ARBA" id="ARBA00022989"/>
    </source>
</evidence>
<comment type="caution">
    <text evidence="7">The sequence shown here is derived from an EMBL/GenBank/DDBJ whole genome shotgun (WGS) entry which is preliminary data.</text>
</comment>